<dbReference type="GO" id="GO:0016020">
    <property type="term" value="C:membrane"/>
    <property type="evidence" value="ECO:0007669"/>
    <property type="project" value="UniProtKB-SubCell"/>
</dbReference>
<evidence type="ECO:0000313" key="9">
    <source>
        <dbReference type="Proteomes" id="UP000219215"/>
    </source>
</evidence>
<keyword evidence="2 5" id="KW-0812">Transmembrane</keyword>
<dbReference type="Gene3D" id="2.60.120.10">
    <property type="entry name" value="Jelly Rolls"/>
    <property type="match status" value="1"/>
</dbReference>
<feature type="transmembrane region" description="Helical" evidence="5">
    <location>
        <begin position="271"/>
        <end position="293"/>
    </location>
</feature>
<feature type="transmembrane region" description="Helical" evidence="5">
    <location>
        <begin position="239"/>
        <end position="259"/>
    </location>
</feature>
<feature type="domain" description="STAS" evidence="7">
    <location>
        <begin position="632"/>
        <end position="749"/>
    </location>
</feature>
<dbReference type="PROSITE" id="PS50042">
    <property type="entry name" value="CNMP_BINDING_3"/>
    <property type="match status" value="1"/>
</dbReference>
<dbReference type="InterPro" id="IPR018490">
    <property type="entry name" value="cNMP-bd_dom_sf"/>
</dbReference>
<evidence type="ECO:0000256" key="5">
    <source>
        <dbReference type="SAM" id="Phobius"/>
    </source>
</evidence>
<dbReference type="SUPFAM" id="SSF51206">
    <property type="entry name" value="cAMP-binding domain-like"/>
    <property type="match status" value="1"/>
</dbReference>
<feature type="domain" description="Cyclic nucleotide-binding" evidence="6">
    <location>
        <begin position="784"/>
        <end position="874"/>
    </location>
</feature>
<evidence type="ECO:0000256" key="3">
    <source>
        <dbReference type="ARBA" id="ARBA00022989"/>
    </source>
</evidence>
<dbReference type="InterPro" id="IPR014710">
    <property type="entry name" value="RmlC-like_jellyroll"/>
</dbReference>
<gene>
    <name evidence="8" type="ORF">DPRO_0161</name>
</gene>
<feature type="transmembrane region" description="Helical" evidence="5">
    <location>
        <begin position="305"/>
        <end position="330"/>
    </location>
</feature>
<protein>
    <submittedName>
        <fullName evidence="8">Cyclic nucleotide-binding protein</fullName>
    </submittedName>
</protein>
<feature type="transmembrane region" description="Helical" evidence="5">
    <location>
        <begin position="214"/>
        <end position="232"/>
    </location>
</feature>
<keyword evidence="4 5" id="KW-0472">Membrane</keyword>
<dbReference type="Pfam" id="PF00916">
    <property type="entry name" value="Sulfate_transp"/>
    <property type="match status" value="1"/>
</dbReference>
<dbReference type="InterPro" id="IPR052706">
    <property type="entry name" value="Membrane-Transporter-like"/>
</dbReference>
<dbReference type="Pfam" id="PF01740">
    <property type="entry name" value="STAS"/>
    <property type="match status" value="1"/>
</dbReference>
<dbReference type="Pfam" id="PF00027">
    <property type="entry name" value="cNMP_binding"/>
    <property type="match status" value="1"/>
</dbReference>
<dbReference type="InterPro" id="IPR036513">
    <property type="entry name" value="STAS_dom_sf"/>
</dbReference>
<feature type="transmembrane region" description="Helical" evidence="5">
    <location>
        <begin position="513"/>
        <end position="531"/>
    </location>
</feature>
<dbReference type="InterPro" id="IPR000595">
    <property type="entry name" value="cNMP-bd_dom"/>
</dbReference>
<feature type="transmembrane region" description="Helical" evidence="5">
    <location>
        <begin position="481"/>
        <end position="501"/>
    </location>
</feature>
<dbReference type="PROSITE" id="PS50801">
    <property type="entry name" value="STAS"/>
    <property type="match status" value="1"/>
</dbReference>
<keyword evidence="3 5" id="KW-1133">Transmembrane helix</keyword>
<dbReference type="PANTHER" id="PTHR43310:SF2">
    <property type="entry name" value="SLC26A_SULP TRANSPORTER DOMAIN-CONTAINING PROTEIN"/>
    <property type="match status" value="1"/>
</dbReference>
<feature type="transmembrane region" description="Helical" evidence="5">
    <location>
        <begin position="350"/>
        <end position="373"/>
    </location>
</feature>
<evidence type="ECO:0000256" key="1">
    <source>
        <dbReference type="ARBA" id="ARBA00004141"/>
    </source>
</evidence>
<dbReference type="SUPFAM" id="SSF52091">
    <property type="entry name" value="SpoIIaa-like"/>
    <property type="match status" value="1"/>
</dbReference>
<evidence type="ECO:0000256" key="2">
    <source>
        <dbReference type="ARBA" id="ARBA00022692"/>
    </source>
</evidence>
<dbReference type="CDD" id="cd07042">
    <property type="entry name" value="STAS_SulP_like_sulfate_transporter"/>
    <property type="match status" value="1"/>
</dbReference>
<proteinExistence type="predicted"/>
<organism evidence="8 9">
    <name type="scientific">Pseudodesulfovibrio profundus</name>
    <dbReference type="NCBI Taxonomy" id="57320"/>
    <lineage>
        <taxon>Bacteria</taxon>
        <taxon>Pseudomonadati</taxon>
        <taxon>Thermodesulfobacteriota</taxon>
        <taxon>Desulfovibrionia</taxon>
        <taxon>Desulfovibrionales</taxon>
        <taxon>Desulfovibrionaceae</taxon>
    </lineage>
</organism>
<name>A0A2C8F4U7_9BACT</name>
<feature type="transmembrane region" description="Helical" evidence="5">
    <location>
        <begin position="177"/>
        <end position="202"/>
    </location>
</feature>
<reference evidence="9" key="1">
    <citation type="submission" date="2017-09" db="EMBL/GenBank/DDBJ databases">
        <authorList>
            <person name="Regsiter A."/>
            <person name="William W."/>
        </authorList>
    </citation>
    <scope>NUCLEOTIDE SEQUENCE [LARGE SCALE GENOMIC DNA]</scope>
    <source>
        <strain evidence="9">500-1</strain>
    </source>
</reference>
<evidence type="ECO:0000259" key="7">
    <source>
        <dbReference type="PROSITE" id="PS50801"/>
    </source>
</evidence>
<dbReference type="InterPro" id="IPR002645">
    <property type="entry name" value="STAS_dom"/>
</dbReference>
<dbReference type="CDD" id="cd00038">
    <property type="entry name" value="CAP_ED"/>
    <property type="match status" value="1"/>
</dbReference>
<dbReference type="PANTHER" id="PTHR43310">
    <property type="entry name" value="SULFATE TRANSPORTER YBAR-RELATED"/>
    <property type="match status" value="1"/>
</dbReference>
<dbReference type="InterPro" id="IPR018488">
    <property type="entry name" value="cNMP-bd_CS"/>
</dbReference>
<keyword evidence="9" id="KW-1185">Reference proteome</keyword>
<feature type="transmembrane region" description="Helical" evidence="5">
    <location>
        <begin position="380"/>
        <end position="400"/>
    </location>
</feature>
<feature type="transmembrane region" description="Helical" evidence="5">
    <location>
        <begin position="537"/>
        <end position="560"/>
    </location>
</feature>
<evidence type="ECO:0000256" key="4">
    <source>
        <dbReference type="ARBA" id="ARBA00023136"/>
    </source>
</evidence>
<dbReference type="PROSITE" id="PS00889">
    <property type="entry name" value="CNMP_BINDING_2"/>
    <property type="match status" value="1"/>
</dbReference>
<sequence>MAVFKCDSCGYERVVPDVLVGKKAKCPDCIKSVVIVEDPTPSSTPFEEAFEGLDEELAETEEERLAAQGEQGAESIDIDRTESDVDYSSEDVLCEKCGAVVPHDKAGTHCPECGVLFPNAIQTSHVDERDVDVSDLTGDEPAPQVWDTDFAADDSANSGALVEELAPRRGSIFTGSLPLNIFSGLVSGVVAFYFAVAMAMLASTQIGVSEYMPHMLTVTVVGMSVGCIFYSLQGRVPFALAGPGTVVTAMMFFFLGSVYRDLAGTTHTEGVLATILVTIALTSVIAGLGLWIIGKLKAAELVRHIPVQIVGGVIGGVGVFVVLASISWMGRFDFDWRILFFSFGEFVEDLQQGGGISAMAPSLGLGLALFLGLANSKNSLFLLFVLLVTSALGYGAGAWYSNDLVTSLAHPVPDFVDAGITLSWDAIRAGYENIQWSVLKSNALYIGALGALIALTSMYRITRLELVQGADVDLNVEYRALGLTNIASGLVGGMPLGISFGRSVGNYRCGARGAVSGVIAGLVCFAGLYYAELIIPLIPRFIPEALLLFAGLTLIRGWMFKSRTPFTRREDVWMLWITFLVTAIFGILLGVGFCVSLALAVTVRRNSLLGPVSNILSGATHRSNVDRAPAQDRVLVEYGDHIHIMRLQGFISLGSMTTLLRDIHRRLADKQLLPVEYIILDFRNVSGLASAGGVVFDKLSQLVEEYEVHLVIASAPLELQEHMESGGYLHEAGGNFRLFLDLDYAMEWCENRLLESENILELKEMKLPEMLAPVFPEPSYIPALMKVFKRVVVQKEEAVFLQGEASDAMYFVESGRLEIMLETENSKRIRLKKVGPGAVFGEMGIYNLAARSATVRASEKCVLYMINNEKLKAVEKRAPMLVSCLHRYIINTLANRLANASFKVRDLMH</sequence>
<dbReference type="SMART" id="SM00100">
    <property type="entry name" value="cNMP"/>
    <property type="match status" value="1"/>
</dbReference>
<dbReference type="Gene3D" id="3.30.750.24">
    <property type="entry name" value="STAS domain"/>
    <property type="match status" value="1"/>
</dbReference>
<accession>A0A2C8F4U7</accession>
<dbReference type="AlphaFoldDB" id="A0A2C8F4U7"/>
<comment type="subcellular location">
    <subcellularLocation>
        <location evidence="1">Membrane</location>
        <topology evidence="1">Multi-pass membrane protein</topology>
    </subcellularLocation>
</comment>
<feature type="transmembrane region" description="Helical" evidence="5">
    <location>
        <begin position="572"/>
        <end position="601"/>
    </location>
</feature>
<evidence type="ECO:0000313" key="8">
    <source>
        <dbReference type="EMBL" id="SOB57040.1"/>
    </source>
</evidence>
<dbReference type="OrthoDB" id="9771198at2"/>
<dbReference type="KEGG" id="pprf:DPRO_0161"/>
<dbReference type="InterPro" id="IPR011547">
    <property type="entry name" value="SLC26A/SulP_dom"/>
</dbReference>
<evidence type="ECO:0000259" key="6">
    <source>
        <dbReference type="PROSITE" id="PS50042"/>
    </source>
</evidence>
<dbReference type="Proteomes" id="UP000219215">
    <property type="component" value="Chromosome DPRO"/>
</dbReference>
<dbReference type="EMBL" id="LT907975">
    <property type="protein sequence ID" value="SOB57040.1"/>
    <property type="molecule type" value="Genomic_DNA"/>
</dbReference>